<dbReference type="RefSeq" id="XP_009536207.1">
    <property type="nucleotide sequence ID" value="XM_009537912.1"/>
</dbReference>
<dbReference type="InterPro" id="IPR050973">
    <property type="entry name" value="H3K9_Histone-Lys_N-MTase"/>
</dbReference>
<keyword evidence="5" id="KW-0949">S-adenosyl-L-methionine</keyword>
<evidence type="ECO:0000313" key="10">
    <source>
        <dbReference type="Proteomes" id="UP000002640"/>
    </source>
</evidence>
<evidence type="ECO:0000256" key="6">
    <source>
        <dbReference type="ARBA" id="ARBA00022723"/>
    </source>
</evidence>
<keyword evidence="7" id="KW-0862">Zinc</keyword>
<evidence type="ECO:0000256" key="1">
    <source>
        <dbReference type="ARBA" id="ARBA00004286"/>
    </source>
</evidence>
<proteinExistence type="predicted"/>
<dbReference type="GO" id="GO:0008168">
    <property type="term" value="F:methyltransferase activity"/>
    <property type="evidence" value="ECO:0007669"/>
    <property type="project" value="UniProtKB-KW"/>
</dbReference>
<gene>
    <name evidence="9" type="ORF">PHYSODRAFT_526976</name>
</gene>
<dbReference type="InterPro" id="IPR001214">
    <property type="entry name" value="SET_dom"/>
</dbReference>
<dbReference type="PANTHER" id="PTHR46223:SF3">
    <property type="entry name" value="HISTONE-LYSINE N-METHYLTRANSFERASE SET-23"/>
    <property type="match status" value="1"/>
</dbReference>
<evidence type="ECO:0000256" key="4">
    <source>
        <dbReference type="ARBA" id="ARBA00022679"/>
    </source>
</evidence>
<dbReference type="EMBL" id="JH159161">
    <property type="protein sequence ID" value="EGZ08035.1"/>
    <property type="molecule type" value="Genomic_DNA"/>
</dbReference>
<keyword evidence="6" id="KW-0479">Metal-binding</keyword>
<dbReference type="SMART" id="SM00317">
    <property type="entry name" value="SET"/>
    <property type="match status" value="1"/>
</dbReference>
<dbReference type="PANTHER" id="PTHR46223">
    <property type="entry name" value="HISTONE-LYSINE N-METHYLTRANSFERASE SUV39H"/>
    <property type="match status" value="1"/>
</dbReference>
<dbReference type="Gene3D" id="2.170.270.10">
    <property type="entry name" value="SET domain"/>
    <property type="match status" value="1"/>
</dbReference>
<organism evidence="9 10">
    <name type="scientific">Phytophthora sojae (strain P6497)</name>
    <name type="common">Soybean stem and root rot agent</name>
    <name type="synonym">Phytophthora megasperma f. sp. glycines</name>
    <dbReference type="NCBI Taxonomy" id="1094619"/>
    <lineage>
        <taxon>Eukaryota</taxon>
        <taxon>Sar</taxon>
        <taxon>Stramenopiles</taxon>
        <taxon>Oomycota</taxon>
        <taxon>Peronosporomycetes</taxon>
        <taxon>Peronosporales</taxon>
        <taxon>Peronosporaceae</taxon>
        <taxon>Phytophthora</taxon>
    </lineage>
</organism>
<accession>G5A809</accession>
<keyword evidence="3" id="KW-0489">Methyltransferase</keyword>
<dbReference type="STRING" id="1094619.G5A809"/>
<evidence type="ECO:0000256" key="7">
    <source>
        <dbReference type="ARBA" id="ARBA00022833"/>
    </source>
</evidence>
<dbReference type="InParanoid" id="G5A809"/>
<reference evidence="9 10" key="1">
    <citation type="journal article" date="2006" name="Science">
        <title>Phytophthora genome sequences uncover evolutionary origins and mechanisms of pathogenesis.</title>
        <authorList>
            <person name="Tyler B.M."/>
            <person name="Tripathy S."/>
            <person name="Zhang X."/>
            <person name="Dehal P."/>
            <person name="Jiang R.H."/>
            <person name="Aerts A."/>
            <person name="Arredondo F.D."/>
            <person name="Baxter L."/>
            <person name="Bensasson D."/>
            <person name="Beynon J.L."/>
            <person name="Chapman J."/>
            <person name="Damasceno C.M."/>
            <person name="Dorrance A.E."/>
            <person name="Dou D."/>
            <person name="Dickerman A.W."/>
            <person name="Dubchak I.L."/>
            <person name="Garbelotto M."/>
            <person name="Gijzen M."/>
            <person name="Gordon S.G."/>
            <person name="Govers F."/>
            <person name="Grunwald N.J."/>
            <person name="Huang W."/>
            <person name="Ivors K.L."/>
            <person name="Jones R.W."/>
            <person name="Kamoun S."/>
            <person name="Krampis K."/>
            <person name="Lamour K.H."/>
            <person name="Lee M.K."/>
            <person name="McDonald W.H."/>
            <person name="Medina M."/>
            <person name="Meijer H.J."/>
            <person name="Nordberg E.K."/>
            <person name="Maclean D.J."/>
            <person name="Ospina-Giraldo M.D."/>
            <person name="Morris P.F."/>
            <person name="Phuntumart V."/>
            <person name="Putnam N.H."/>
            <person name="Rash S."/>
            <person name="Rose J.K."/>
            <person name="Sakihama Y."/>
            <person name="Salamov A.A."/>
            <person name="Savidor A."/>
            <person name="Scheuring C.F."/>
            <person name="Smith B.M."/>
            <person name="Sobral B.W."/>
            <person name="Terry A."/>
            <person name="Torto-Alalibo T.A."/>
            <person name="Win J."/>
            <person name="Xu Z."/>
            <person name="Zhang H."/>
            <person name="Grigoriev I.V."/>
            <person name="Rokhsar D.S."/>
            <person name="Boore J.L."/>
        </authorList>
    </citation>
    <scope>NUCLEOTIDE SEQUENCE [LARGE SCALE GENOMIC DNA]</scope>
    <source>
        <strain evidence="9 10">P6497</strain>
    </source>
</reference>
<comment type="subcellular location">
    <subcellularLocation>
        <location evidence="1">Chromosome</location>
    </subcellularLocation>
</comment>
<feature type="domain" description="SET" evidence="8">
    <location>
        <begin position="67"/>
        <end position="188"/>
    </location>
</feature>
<dbReference type="KEGG" id="psoj:PHYSODRAFT_526976"/>
<keyword evidence="2" id="KW-0158">Chromosome</keyword>
<dbReference type="Proteomes" id="UP000002640">
    <property type="component" value="Unassembled WGS sequence"/>
</dbReference>
<sequence>MAISSCSASQPVQLAWIRVSTCTAFRLVHVLVAVPCGYLPKLTDADFLQRQVLAYGGHCGNGIEESNKVFLARNMLTRSLAVVASENIEDGEVIGQYLGELEHVSAVRVNRPRNNGYRLVMTQRPEVPAHPVRIAINAEHMGGVMRFVNHSCRPAARFAVVANGRRTTVVVVTTRGIRHGEEISVDYGDDLWFVCRCGLDTCRHGGIQDQEDP</sequence>
<dbReference type="Pfam" id="PF00856">
    <property type="entry name" value="SET"/>
    <property type="match status" value="1"/>
</dbReference>
<keyword evidence="10" id="KW-1185">Reference proteome</keyword>
<evidence type="ECO:0000256" key="3">
    <source>
        <dbReference type="ARBA" id="ARBA00022603"/>
    </source>
</evidence>
<dbReference type="PROSITE" id="PS50280">
    <property type="entry name" value="SET"/>
    <property type="match status" value="1"/>
</dbReference>
<dbReference type="InterPro" id="IPR046341">
    <property type="entry name" value="SET_dom_sf"/>
</dbReference>
<keyword evidence="4" id="KW-0808">Transferase</keyword>
<evidence type="ECO:0000259" key="8">
    <source>
        <dbReference type="PROSITE" id="PS50280"/>
    </source>
</evidence>
<evidence type="ECO:0000256" key="5">
    <source>
        <dbReference type="ARBA" id="ARBA00022691"/>
    </source>
</evidence>
<dbReference type="SUPFAM" id="SSF82199">
    <property type="entry name" value="SET domain"/>
    <property type="match status" value="1"/>
</dbReference>
<dbReference type="GO" id="GO:0032259">
    <property type="term" value="P:methylation"/>
    <property type="evidence" value="ECO:0007669"/>
    <property type="project" value="UniProtKB-KW"/>
</dbReference>
<dbReference type="GO" id="GO:0046872">
    <property type="term" value="F:metal ion binding"/>
    <property type="evidence" value="ECO:0007669"/>
    <property type="project" value="UniProtKB-KW"/>
</dbReference>
<evidence type="ECO:0000256" key="2">
    <source>
        <dbReference type="ARBA" id="ARBA00022454"/>
    </source>
</evidence>
<dbReference type="GeneID" id="20661078"/>
<protein>
    <recommendedName>
        <fullName evidence="8">SET domain-containing protein</fullName>
    </recommendedName>
</protein>
<dbReference type="AlphaFoldDB" id="G5A809"/>
<evidence type="ECO:0000313" key="9">
    <source>
        <dbReference type="EMBL" id="EGZ08035.1"/>
    </source>
</evidence>
<dbReference type="SMR" id="G5A809"/>
<dbReference type="GO" id="GO:0005694">
    <property type="term" value="C:chromosome"/>
    <property type="evidence" value="ECO:0007669"/>
    <property type="project" value="UniProtKB-SubCell"/>
</dbReference>
<name>G5A809_PHYSP</name>